<name>M8BZB6_AEGTA</name>
<evidence type="ECO:0000313" key="1">
    <source>
        <dbReference type="EnsemblPlants" id="EMT27299"/>
    </source>
</evidence>
<dbReference type="PANTHER" id="PTHR34591:SF30">
    <property type="entry name" value="OS02G0149500 PROTEIN"/>
    <property type="match status" value="1"/>
</dbReference>
<accession>M8BZB6</accession>
<proteinExistence type="predicted"/>
<organism evidence="1">
    <name type="scientific">Aegilops tauschii</name>
    <name type="common">Tausch's goatgrass</name>
    <name type="synonym">Aegilops squarrosa</name>
    <dbReference type="NCBI Taxonomy" id="37682"/>
    <lineage>
        <taxon>Eukaryota</taxon>
        <taxon>Viridiplantae</taxon>
        <taxon>Streptophyta</taxon>
        <taxon>Embryophyta</taxon>
        <taxon>Tracheophyta</taxon>
        <taxon>Spermatophyta</taxon>
        <taxon>Magnoliopsida</taxon>
        <taxon>Liliopsida</taxon>
        <taxon>Poales</taxon>
        <taxon>Poaceae</taxon>
        <taxon>BOP clade</taxon>
        <taxon>Pooideae</taxon>
        <taxon>Triticodae</taxon>
        <taxon>Triticeae</taxon>
        <taxon>Triticinae</taxon>
        <taxon>Aegilops</taxon>
    </lineage>
</organism>
<dbReference type="PANTHER" id="PTHR34591">
    <property type="entry name" value="OS03G0653100 PROTEIN-RELATED"/>
    <property type="match status" value="1"/>
</dbReference>
<dbReference type="AlphaFoldDB" id="M8BZB6"/>
<dbReference type="EnsemblPlants" id="EMT27299">
    <property type="protein sequence ID" value="EMT27299"/>
    <property type="gene ID" value="F775_18480"/>
</dbReference>
<evidence type="ECO:0008006" key="2">
    <source>
        <dbReference type="Google" id="ProtNLM"/>
    </source>
</evidence>
<protein>
    <recommendedName>
        <fullName evidence="2">F-box domain-containing protein</fullName>
    </recommendedName>
</protein>
<sequence>MARCVCKAWHATIDDRQLLHLFPPSLAGLFITFMELPFSEFFFRPPRRDGAAAAISGNLLRYLPPMEEAIVMDHCNGLLLLFDYVVNPATQRWAPLPPLPQEVHHAVASLHRYIVFDPAVSPHYEVVIVPSITWRAIGVESQVEWPPSPCIMHVFSSAMASWEERSFTRRGGAMGTVAHLRLVTRDMHQVLSAYWGGQLYVLNQFVMRYRYIAYHHRVKINIIIIGETLNEHKYENMSQGTETPYSGKYDMIVLNEEIVRANVLTGVSLPSATHSSNMGTCGGSPAGGGGVPFVVDPCG</sequence>
<reference evidence="1" key="1">
    <citation type="submission" date="2015-06" db="UniProtKB">
        <authorList>
            <consortium name="EnsemblPlants"/>
        </authorList>
    </citation>
    <scope>IDENTIFICATION</scope>
</reference>